<sequence>MEGLSVMCSEPFPSSGHFDNLKCGQTLVGIISTMVSSIERLEEQVVYCPFTSYGLAYWLQKQGPFLRNLELRMDNIVEHQSCKNTLVHSKMDCIRAAPNLESVSMVHSPKWDMFHRLKNLERVGANTISQFG</sequence>
<dbReference type="EMBL" id="OX459120">
    <property type="protein sequence ID" value="CAI9098845.1"/>
    <property type="molecule type" value="Genomic_DNA"/>
</dbReference>
<accession>A0AAV1CTC4</accession>
<protein>
    <submittedName>
        <fullName evidence="1">OLC1v1035566C1</fullName>
    </submittedName>
</protein>
<evidence type="ECO:0000313" key="1">
    <source>
        <dbReference type="EMBL" id="CAI9098845.1"/>
    </source>
</evidence>
<keyword evidence="2" id="KW-1185">Reference proteome</keyword>
<dbReference type="Proteomes" id="UP001161247">
    <property type="component" value="Chromosome 3"/>
</dbReference>
<dbReference type="AlphaFoldDB" id="A0AAV1CTC4"/>
<reference evidence="1" key="1">
    <citation type="submission" date="2023-03" db="EMBL/GenBank/DDBJ databases">
        <authorList>
            <person name="Julca I."/>
        </authorList>
    </citation>
    <scope>NUCLEOTIDE SEQUENCE</scope>
</reference>
<proteinExistence type="predicted"/>
<evidence type="ECO:0000313" key="2">
    <source>
        <dbReference type="Proteomes" id="UP001161247"/>
    </source>
</evidence>
<name>A0AAV1CTC4_OLDCO</name>
<organism evidence="1 2">
    <name type="scientific">Oldenlandia corymbosa var. corymbosa</name>
    <dbReference type="NCBI Taxonomy" id="529605"/>
    <lineage>
        <taxon>Eukaryota</taxon>
        <taxon>Viridiplantae</taxon>
        <taxon>Streptophyta</taxon>
        <taxon>Embryophyta</taxon>
        <taxon>Tracheophyta</taxon>
        <taxon>Spermatophyta</taxon>
        <taxon>Magnoliopsida</taxon>
        <taxon>eudicotyledons</taxon>
        <taxon>Gunneridae</taxon>
        <taxon>Pentapetalae</taxon>
        <taxon>asterids</taxon>
        <taxon>lamiids</taxon>
        <taxon>Gentianales</taxon>
        <taxon>Rubiaceae</taxon>
        <taxon>Rubioideae</taxon>
        <taxon>Spermacoceae</taxon>
        <taxon>Hedyotis-Oldenlandia complex</taxon>
        <taxon>Oldenlandia</taxon>
    </lineage>
</organism>
<gene>
    <name evidence="1" type="ORF">OLC1_LOCUS8965</name>
</gene>